<keyword evidence="2" id="KW-0560">Oxidoreductase</keyword>
<dbReference type="PANTHER" id="PTHR20883">
    <property type="entry name" value="PHYTANOYL-COA DIOXYGENASE DOMAIN CONTAINING 1"/>
    <property type="match status" value="1"/>
</dbReference>
<dbReference type="AlphaFoldDB" id="A0A927IA46"/>
<keyword evidence="3" id="KW-1185">Reference proteome</keyword>
<evidence type="ECO:0000313" key="3">
    <source>
        <dbReference type="Proteomes" id="UP000632289"/>
    </source>
</evidence>
<accession>A0A927IA46</accession>
<gene>
    <name evidence="2" type="ORF">IF129_03360</name>
</gene>
<name>A0A927IA46_9ACTN</name>
<dbReference type="Proteomes" id="UP000632289">
    <property type="component" value="Unassembled WGS sequence"/>
</dbReference>
<dbReference type="RefSeq" id="WP_191207869.1">
    <property type="nucleotide sequence ID" value="NZ_BAABKL010000039.1"/>
</dbReference>
<dbReference type="Gene3D" id="2.60.120.620">
    <property type="entry name" value="q2cbj1_9rhob like domain"/>
    <property type="match status" value="1"/>
</dbReference>
<reference evidence="2" key="1">
    <citation type="submission" date="2020-09" db="EMBL/GenBank/DDBJ databases">
        <title>Secondary metabolite and genome analysis of marine Streptomyces chumphonensis KK1-2T.</title>
        <authorList>
            <person name="Phongsopitanun W."/>
            <person name="Kanchanasin P."/>
            <person name="Pittayakhajonwut P."/>
            <person name="Suwanborirux K."/>
            <person name="Tanasupawat S."/>
        </authorList>
    </citation>
    <scope>NUCLEOTIDE SEQUENCE</scope>
    <source>
        <strain evidence="2">KK1-2</strain>
    </source>
</reference>
<keyword evidence="2" id="KW-0223">Dioxygenase</keyword>
<dbReference type="Pfam" id="PF05721">
    <property type="entry name" value="PhyH"/>
    <property type="match status" value="1"/>
</dbReference>
<evidence type="ECO:0000256" key="1">
    <source>
        <dbReference type="SAM" id="MobiDB-lite"/>
    </source>
</evidence>
<dbReference type="GO" id="GO:0016706">
    <property type="term" value="F:2-oxoglutarate-dependent dioxygenase activity"/>
    <property type="evidence" value="ECO:0007669"/>
    <property type="project" value="UniProtKB-ARBA"/>
</dbReference>
<sequence length="248" mass="27326">MTLKALTAAQAEQFSRDGYCIVPGFLSPEDITYIKAYYQRAAAAESASASAADGTAWDQDGSAAPVLRRVPAPFDNDAGFRGIFGSPRVLDHVEDLMGPRIYLHSSKLIFKPARSGRRKPMHQDLAYWTDLSARQLTLWCAIDPATPERGGIELLPGSHKQLLPHEDLDDYQVRENTLDLSTVEAAVMEPGDALFLDVLTVHASARNRSDHDRLASVVNYYSEPKNATQVSRYGSTRPLRDAPLPQNS</sequence>
<organism evidence="2 3">
    <name type="scientific">Streptomyces chumphonensis</name>
    <dbReference type="NCBI Taxonomy" id="1214925"/>
    <lineage>
        <taxon>Bacteria</taxon>
        <taxon>Bacillati</taxon>
        <taxon>Actinomycetota</taxon>
        <taxon>Actinomycetes</taxon>
        <taxon>Kitasatosporales</taxon>
        <taxon>Streptomycetaceae</taxon>
        <taxon>Streptomyces</taxon>
    </lineage>
</organism>
<comment type="caution">
    <text evidence="2">The sequence shown here is derived from an EMBL/GenBank/DDBJ whole genome shotgun (WGS) entry which is preliminary data.</text>
</comment>
<evidence type="ECO:0000313" key="2">
    <source>
        <dbReference type="EMBL" id="MBD3930613.1"/>
    </source>
</evidence>
<feature type="region of interest" description="Disordered" evidence="1">
    <location>
        <begin position="228"/>
        <end position="248"/>
    </location>
</feature>
<protein>
    <submittedName>
        <fullName evidence="2">Phytanoyl-CoA dioxygenase family protein</fullName>
    </submittedName>
</protein>
<dbReference type="SUPFAM" id="SSF51197">
    <property type="entry name" value="Clavaminate synthase-like"/>
    <property type="match status" value="1"/>
</dbReference>
<dbReference type="GO" id="GO:0005506">
    <property type="term" value="F:iron ion binding"/>
    <property type="evidence" value="ECO:0007669"/>
    <property type="project" value="UniProtKB-ARBA"/>
</dbReference>
<dbReference type="InterPro" id="IPR008775">
    <property type="entry name" value="Phytyl_CoA_dOase-like"/>
</dbReference>
<dbReference type="PANTHER" id="PTHR20883:SF48">
    <property type="entry name" value="ECTOINE DIOXYGENASE"/>
    <property type="match status" value="1"/>
</dbReference>
<proteinExistence type="predicted"/>
<dbReference type="EMBL" id="JACXYU010000001">
    <property type="protein sequence ID" value="MBD3930613.1"/>
    <property type="molecule type" value="Genomic_DNA"/>
</dbReference>